<dbReference type="Gene3D" id="1.20.58.830">
    <property type="match status" value="1"/>
</dbReference>
<dbReference type="Pfam" id="PF05424">
    <property type="entry name" value="Duffy_binding"/>
    <property type="match status" value="1"/>
</dbReference>
<dbReference type="InterPro" id="IPR042202">
    <property type="entry name" value="Duffy-ag-bd_sf"/>
</dbReference>
<feature type="domain" description="Duffy-antigen binding" evidence="1">
    <location>
        <begin position="2"/>
        <end position="165"/>
    </location>
</feature>
<evidence type="ECO:0000259" key="1">
    <source>
        <dbReference type="Pfam" id="PF05424"/>
    </source>
</evidence>
<feature type="non-terminal residue" evidence="3">
    <location>
        <position position="1"/>
    </location>
</feature>
<accession>Q9U7G8</accession>
<organism evidence="3">
    <name type="scientific">Plasmodium falciparum</name>
    <name type="common">malaria parasite P. falciparum</name>
    <dbReference type="NCBI Taxonomy" id="5833"/>
    <lineage>
        <taxon>Eukaryota</taxon>
        <taxon>Sar</taxon>
        <taxon>Alveolata</taxon>
        <taxon>Apicomplexa</taxon>
        <taxon>Aconoidasida</taxon>
        <taxon>Haemosporida</taxon>
        <taxon>Plasmodiidae</taxon>
        <taxon>Plasmodium</taxon>
        <taxon>Plasmodium (Laverania)</taxon>
    </lineage>
</organism>
<feature type="domain" description="Duffy-binding-like" evidence="2">
    <location>
        <begin position="169"/>
        <end position="233"/>
    </location>
</feature>
<sequence>DRNLEHIEPDQITSTHNLLVDVLLAAKHEGDSIINNYPDNRDKKEGICTALARSFADIGDIIRGKDLFLGHQQRKKYLEARLEQMFKNIRNENNNKLRRLSIEQVREYWWYANRIMVWNAITCGAGGSQYFRHTCGSGKTPTDDKCHCTNHGVPTYFDYVPQYLRWFEEWAEDFCRKRKHKLQNAKEQCRRPNGEDKYCDLNGYNCEKTIRGKKKLVSDIECTKCSSSCIPFVD</sequence>
<dbReference type="Gene3D" id="1.20.1310.20">
    <property type="entry name" value="Duffy-antigen binding domain"/>
    <property type="match status" value="1"/>
</dbReference>
<dbReference type="InterPro" id="IPR054595">
    <property type="entry name" value="DBL_C"/>
</dbReference>
<dbReference type="GO" id="GO:0046789">
    <property type="term" value="F:host cell surface receptor binding"/>
    <property type="evidence" value="ECO:0007669"/>
    <property type="project" value="InterPro"/>
</dbReference>
<dbReference type="GO" id="GO:0016020">
    <property type="term" value="C:membrane"/>
    <property type="evidence" value="ECO:0007669"/>
    <property type="project" value="InterPro"/>
</dbReference>
<dbReference type="EMBL" id="AF127320">
    <property type="protein sequence ID" value="AAD52800.1"/>
    <property type="molecule type" value="Genomic_DNA"/>
</dbReference>
<dbReference type="InterPro" id="IPR008602">
    <property type="entry name" value="Duffy-antigen-binding"/>
</dbReference>
<dbReference type="AlphaFoldDB" id="Q9U7G8"/>
<name>Q9U7G8_PLAFA</name>
<gene>
    <name evidence="3" type="primary">var</name>
</gene>
<evidence type="ECO:0000313" key="3">
    <source>
        <dbReference type="EMBL" id="AAD52800.1"/>
    </source>
</evidence>
<proteinExistence type="predicted"/>
<protein>
    <submittedName>
        <fullName evidence="3">Erythrocyte membrane protein 1 SD126M</fullName>
    </submittedName>
</protein>
<dbReference type="Pfam" id="PF22672">
    <property type="entry name" value="DBL_C"/>
    <property type="match status" value="1"/>
</dbReference>
<evidence type="ECO:0000259" key="2">
    <source>
        <dbReference type="Pfam" id="PF22672"/>
    </source>
</evidence>
<reference evidence="3" key="1">
    <citation type="journal article" date="1999" name="Mol. Biochem. Parasitol.">
        <title>Analysis of Plasmodium falciparum PfEMP-1/var genes suggests that recombination rearranges constrained sequences.</title>
        <authorList>
            <person name="Ward C.P."/>
            <person name="Clottey G.T."/>
            <person name="Dorris M."/>
            <person name="Ji D.D."/>
            <person name="Arnot D.E."/>
        </authorList>
    </citation>
    <scope>NUCLEOTIDE SEQUENCE</scope>
</reference>
<dbReference type="SUPFAM" id="SSF140924">
    <property type="entry name" value="Duffy binding domain-like"/>
    <property type="match status" value="1"/>
</dbReference>
<feature type="non-terminal residue" evidence="3">
    <location>
        <position position="234"/>
    </location>
</feature>